<feature type="transmembrane region" description="Helical" evidence="6">
    <location>
        <begin position="262"/>
        <end position="289"/>
    </location>
</feature>
<feature type="domain" description="ABC3 transporter permease C-terminal" evidence="7">
    <location>
        <begin position="724"/>
        <end position="837"/>
    </location>
</feature>
<evidence type="ECO:0000313" key="9">
    <source>
        <dbReference type="Proteomes" id="UP000035068"/>
    </source>
</evidence>
<dbReference type="InterPro" id="IPR003838">
    <property type="entry name" value="ABC3_permease_C"/>
</dbReference>
<dbReference type="Proteomes" id="UP000035068">
    <property type="component" value="Unassembled WGS sequence"/>
</dbReference>
<feature type="domain" description="ABC3 transporter permease C-terminal" evidence="7">
    <location>
        <begin position="269"/>
        <end position="385"/>
    </location>
</feature>
<dbReference type="InterPro" id="IPR038766">
    <property type="entry name" value="Membrane_comp_ABC_pdt"/>
</dbReference>
<feature type="transmembrane region" description="Helical" evidence="6">
    <location>
        <begin position="719"/>
        <end position="740"/>
    </location>
</feature>
<keyword evidence="2" id="KW-1003">Cell membrane</keyword>
<organism evidence="8 9">
    <name type="scientific">Geoalkalibacter ferrihydriticus DSM 17813</name>
    <dbReference type="NCBI Taxonomy" id="1121915"/>
    <lineage>
        <taxon>Bacteria</taxon>
        <taxon>Pseudomonadati</taxon>
        <taxon>Thermodesulfobacteriota</taxon>
        <taxon>Desulfuromonadia</taxon>
        <taxon>Desulfuromonadales</taxon>
        <taxon>Geoalkalibacteraceae</taxon>
        <taxon>Geoalkalibacter</taxon>
    </lineage>
</organism>
<evidence type="ECO:0000256" key="6">
    <source>
        <dbReference type="SAM" id="Phobius"/>
    </source>
</evidence>
<dbReference type="Pfam" id="PF02687">
    <property type="entry name" value="FtsX"/>
    <property type="match status" value="2"/>
</dbReference>
<keyword evidence="4 6" id="KW-1133">Transmembrane helix</keyword>
<keyword evidence="5 6" id="KW-0472">Membrane</keyword>
<dbReference type="GO" id="GO:0005886">
    <property type="term" value="C:plasma membrane"/>
    <property type="evidence" value="ECO:0007669"/>
    <property type="project" value="UniProtKB-SubCell"/>
</dbReference>
<feature type="transmembrane region" description="Helical" evidence="6">
    <location>
        <begin position="807"/>
        <end position="827"/>
    </location>
</feature>
<comment type="caution">
    <text evidence="8">The sequence shown here is derived from an EMBL/GenBank/DDBJ whole genome shotgun (WGS) entry which is preliminary data.</text>
</comment>
<evidence type="ECO:0000313" key="8">
    <source>
        <dbReference type="EMBL" id="KIH75996.1"/>
    </source>
</evidence>
<evidence type="ECO:0000256" key="4">
    <source>
        <dbReference type="ARBA" id="ARBA00022989"/>
    </source>
</evidence>
<feature type="transmembrane region" description="Helical" evidence="6">
    <location>
        <begin position="21"/>
        <end position="48"/>
    </location>
</feature>
<dbReference type="PROSITE" id="PS51257">
    <property type="entry name" value="PROKAR_LIPOPROTEIN"/>
    <property type="match status" value="1"/>
</dbReference>
<evidence type="ECO:0000256" key="3">
    <source>
        <dbReference type="ARBA" id="ARBA00022692"/>
    </source>
</evidence>
<keyword evidence="9" id="KW-1185">Reference proteome</keyword>
<sequence>MKEPALLPQAWRLARRELRGGLHGFGVFLACLFLGVFAISAVGSFAAAARSGLLTDARALLGGDVEARLTHREPDSAQLDFLEARGRLSRVVEMRAMARAAAADGRLLVELKAVDDAYPLYGEVDIAPPAPLAHALDRGEDGIYGALAETALLQRLDLQVGDRVHLGDAELRIAGVLVREPDRTFGAFTLGPRLLISRSALTETGLLQPGSLVTYAYRLRLPADEVAEDVRAELQTAFPDAGWRLRTWREADPRVRDFIDRMALNLTLVGLCALLVGGLGVAGAVRGYLGGKVFHIAAMKCVGAPGRVIFAGYLLQILILGAVGAAAGLLAGGSVPWLAVHLFGERLPVPLQPGFYPQPLLTSALFGLLIALVFSLKALGVARRVPPSVLFRGYAETIRLSPGGGIWLAVVLSAAGLALLTVLTSPDRRLALWFIAGALACFAIFRGLSALIIVLARRAPRPAQPSLRLALANIHRRGSPAGSAVFSLGLGLTALVIVALVQANLNRLVDETVPDEAPAFFFMDIQSDQVAQFEEALAAVPGVSRSERHPTLRGRITAIDGVPVEQAEVDPEVRWAVRGDRFLSYAADLPESTEVVAGSRWPRDYSGPPLLSLTTDLAEGFGIDVGDTLTVNVLGREVTAEIANLRRVDWSTLDLNFALLFAPGTLEGAPQTHIATVYVAPADEAALLRTVTDRLPNVSAIGIREVLANVARTLERIGLVFQAMAGVALVTGFLVLAGAISADQHRRIHDAVIFKVCGATRRDILSAFAAEFLLLGLAAAAISALVGGLAAWGILEGLMNTPFSLRGGTVLLTLSVGLALTLALGLAGTWKALGQKPAAYLRED</sequence>
<feature type="transmembrane region" description="Helical" evidence="6">
    <location>
        <begin position="772"/>
        <end position="795"/>
    </location>
</feature>
<accession>A0A0C2HGD2</accession>
<feature type="transmembrane region" description="Helical" evidence="6">
    <location>
        <begin position="403"/>
        <end position="424"/>
    </location>
</feature>
<evidence type="ECO:0000256" key="5">
    <source>
        <dbReference type="ARBA" id="ARBA00023136"/>
    </source>
</evidence>
<dbReference type="PANTHER" id="PTHR30287:SF1">
    <property type="entry name" value="INNER MEMBRANE PROTEIN"/>
    <property type="match status" value="1"/>
</dbReference>
<feature type="transmembrane region" description="Helical" evidence="6">
    <location>
        <begin position="430"/>
        <end position="456"/>
    </location>
</feature>
<feature type="transmembrane region" description="Helical" evidence="6">
    <location>
        <begin position="477"/>
        <end position="501"/>
    </location>
</feature>
<proteinExistence type="predicted"/>
<protein>
    <recommendedName>
        <fullName evidence="7">ABC3 transporter permease C-terminal domain-containing protein</fullName>
    </recommendedName>
</protein>
<reference evidence="8 9" key="1">
    <citation type="submission" date="2014-12" db="EMBL/GenBank/DDBJ databases">
        <title>Genomes of Geoalkalibacter ferrihydriticus and Geoalkalibacter subterraneus, two haloalkaliphilic metal-reducing members of the Geobacteraceae.</title>
        <authorList>
            <person name="Badalamenti J.P."/>
            <person name="Torres C.I."/>
            <person name="Krajmalnik-Brown R."/>
            <person name="Bond D.R."/>
        </authorList>
    </citation>
    <scope>NUCLEOTIDE SEQUENCE [LARGE SCALE GENOMIC DNA]</scope>
    <source>
        <strain evidence="8 9">DSM 17813</strain>
    </source>
</reference>
<dbReference type="PANTHER" id="PTHR30287">
    <property type="entry name" value="MEMBRANE COMPONENT OF PREDICTED ABC SUPERFAMILY METABOLITE UPTAKE TRANSPORTER"/>
    <property type="match status" value="1"/>
</dbReference>
<evidence type="ECO:0000256" key="1">
    <source>
        <dbReference type="ARBA" id="ARBA00004651"/>
    </source>
</evidence>
<dbReference type="AlphaFoldDB" id="A0A0C2HGD2"/>
<evidence type="ECO:0000259" key="7">
    <source>
        <dbReference type="Pfam" id="PF02687"/>
    </source>
</evidence>
<feature type="transmembrane region" description="Helical" evidence="6">
    <location>
        <begin position="360"/>
        <end position="382"/>
    </location>
</feature>
<evidence type="ECO:0000256" key="2">
    <source>
        <dbReference type="ARBA" id="ARBA00022475"/>
    </source>
</evidence>
<gene>
    <name evidence="8" type="ORF">GFER_13950</name>
</gene>
<name>A0A0C2HGD2_9BACT</name>
<keyword evidence="3 6" id="KW-0812">Transmembrane</keyword>
<dbReference type="EMBL" id="JWJD01000006">
    <property type="protein sequence ID" value="KIH75996.1"/>
    <property type="molecule type" value="Genomic_DNA"/>
</dbReference>
<comment type="subcellular location">
    <subcellularLocation>
        <location evidence="1">Cell membrane</location>
        <topology evidence="1">Multi-pass membrane protein</topology>
    </subcellularLocation>
</comment>
<feature type="transmembrane region" description="Helical" evidence="6">
    <location>
        <begin position="310"/>
        <end position="340"/>
    </location>
</feature>